<evidence type="ECO:0000256" key="6">
    <source>
        <dbReference type="ARBA" id="ARBA00033409"/>
    </source>
</evidence>
<reference evidence="9 10" key="1">
    <citation type="submission" date="2019-04" db="EMBL/GenBank/DDBJ databases">
        <title>Saccharibacteria TM7 genomes.</title>
        <authorList>
            <person name="Bor B."/>
            <person name="He X."/>
            <person name="Chen T."/>
            <person name="Dewhirst F.E."/>
        </authorList>
    </citation>
    <scope>NUCLEOTIDE SEQUENCE [LARGE SCALE GENOMIC DNA]</scope>
    <source>
        <strain evidence="9 10">BB001</strain>
    </source>
</reference>
<evidence type="ECO:0000256" key="3">
    <source>
        <dbReference type="ARBA" id="ARBA00022763"/>
    </source>
</evidence>
<dbReference type="InterPro" id="IPR042242">
    <property type="entry name" value="RecO_C"/>
</dbReference>
<dbReference type="SUPFAM" id="SSF57863">
    <property type="entry name" value="ArfGap/RecO-like zinc finger"/>
    <property type="match status" value="1"/>
</dbReference>
<dbReference type="AlphaFoldDB" id="A0A4P9A2Q8"/>
<dbReference type="SUPFAM" id="SSF50249">
    <property type="entry name" value="Nucleic acid-binding proteins"/>
    <property type="match status" value="1"/>
</dbReference>
<dbReference type="EMBL" id="CP040004">
    <property type="protein sequence ID" value="QCT42073.1"/>
    <property type="molecule type" value="Genomic_DNA"/>
</dbReference>
<protein>
    <recommendedName>
        <fullName evidence="2 7">DNA repair protein RecO</fullName>
    </recommendedName>
    <alternativeName>
        <fullName evidence="6 7">Recombination protein O</fullName>
    </alternativeName>
</protein>
<dbReference type="RefSeq" id="WP_138078670.1">
    <property type="nucleotide sequence ID" value="NZ_CP040004.1"/>
</dbReference>
<name>A0A4P9A2Q8_9BACT</name>
<dbReference type="GO" id="GO:0043590">
    <property type="term" value="C:bacterial nucleoid"/>
    <property type="evidence" value="ECO:0007669"/>
    <property type="project" value="TreeGrafter"/>
</dbReference>
<keyword evidence="4 7" id="KW-0233">DNA recombination</keyword>
<dbReference type="InterPro" id="IPR003717">
    <property type="entry name" value="RecO"/>
</dbReference>
<dbReference type="PANTHER" id="PTHR33991">
    <property type="entry name" value="DNA REPAIR PROTEIN RECO"/>
    <property type="match status" value="1"/>
</dbReference>
<evidence type="ECO:0000259" key="8">
    <source>
        <dbReference type="Pfam" id="PF11967"/>
    </source>
</evidence>
<dbReference type="PANTHER" id="PTHR33991:SF1">
    <property type="entry name" value="DNA REPAIR PROTEIN RECO"/>
    <property type="match status" value="1"/>
</dbReference>
<dbReference type="InterPro" id="IPR037278">
    <property type="entry name" value="ARFGAP/RecO"/>
</dbReference>
<evidence type="ECO:0000256" key="5">
    <source>
        <dbReference type="ARBA" id="ARBA00023204"/>
    </source>
</evidence>
<gene>
    <name evidence="7 9" type="primary">recO</name>
    <name evidence="9" type="ORF">FBF37_01115</name>
</gene>
<accession>A0A4P9A2Q8</accession>
<dbReference type="Pfam" id="PF11967">
    <property type="entry name" value="RecO_N"/>
    <property type="match status" value="1"/>
</dbReference>
<evidence type="ECO:0000256" key="2">
    <source>
        <dbReference type="ARBA" id="ARBA00021310"/>
    </source>
</evidence>
<comment type="function">
    <text evidence="7">Involved in DNA repair and RecF pathway recombination.</text>
</comment>
<dbReference type="Proteomes" id="UP000310639">
    <property type="component" value="Chromosome"/>
</dbReference>
<evidence type="ECO:0000256" key="7">
    <source>
        <dbReference type="HAMAP-Rule" id="MF_00201"/>
    </source>
</evidence>
<evidence type="ECO:0000256" key="4">
    <source>
        <dbReference type="ARBA" id="ARBA00023172"/>
    </source>
</evidence>
<dbReference type="GO" id="GO:0006310">
    <property type="term" value="P:DNA recombination"/>
    <property type="evidence" value="ECO:0007669"/>
    <property type="project" value="UniProtKB-UniRule"/>
</dbReference>
<proteinExistence type="inferred from homology"/>
<evidence type="ECO:0000256" key="1">
    <source>
        <dbReference type="ARBA" id="ARBA00007452"/>
    </source>
</evidence>
<dbReference type="Gene3D" id="2.40.50.140">
    <property type="entry name" value="Nucleic acid-binding proteins"/>
    <property type="match status" value="1"/>
</dbReference>
<comment type="similarity">
    <text evidence="1 7">Belongs to the RecO family.</text>
</comment>
<feature type="domain" description="DNA replication/recombination mediator RecO N-terminal" evidence="8">
    <location>
        <begin position="4"/>
        <end position="78"/>
    </location>
</feature>
<dbReference type="GO" id="GO:0006302">
    <property type="term" value="P:double-strand break repair"/>
    <property type="evidence" value="ECO:0007669"/>
    <property type="project" value="TreeGrafter"/>
</dbReference>
<dbReference type="NCBIfam" id="TIGR00613">
    <property type="entry name" value="reco"/>
    <property type="match status" value="1"/>
</dbReference>
<keyword evidence="3 7" id="KW-0227">DNA damage</keyword>
<dbReference type="Pfam" id="PF02565">
    <property type="entry name" value="RecO_C"/>
    <property type="match status" value="1"/>
</dbReference>
<dbReference type="OrthoDB" id="9797083at2"/>
<evidence type="ECO:0000313" key="9">
    <source>
        <dbReference type="EMBL" id="QCT42073.1"/>
    </source>
</evidence>
<dbReference type="Gene3D" id="1.20.1440.120">
    <property type="entry name" value="Recombination protein O, C-terminal domain"/>
    <property type="match status" value="1"/>
</dbReference>
<dbReference type="InterPro" id="IPR012340">
    <property type="entry name" value="NA-bd_OB-fold"/>
</dbReference>
<sequence>MSQSERLQAIVLRRTDYGEADRILHLLTSAGRRNVIAKGVRREKSKLAGGIELFALCDVVVRRGRGELGILTSAQLQQFYRHILDSYERMQFGYEMLKLVNRASEQVDEPAWFSVAQQVLAQLNHVNVEQKLIETWFYLQYAGLLGDELNLRTDVAAHALSPDKTYMYDSTEKGLRPAEQGDLSADALKLLRLIQAKPLANVAQIGGITEVLSACWLVARQHAAV</sequence>
<keyword evidence="10" id="KW-1185">Reference proteome</keyword>
<dbReference type="HAMAP" id="MF_00201">
    <property type="entry name" value="RecO"/>
    <property type="match status" value="1"/>
</dbReference>
<keyword evidence="5 7" id="KW-0234">DNA repair</keyword>
<dbReference type="InterPro" id="IPR022572">
    <property type="entry name" value="DNA_rep/recomb_RecO_N"/>
</dbReference>
<dbReference type="KEGG" id="nft:FBF37_01115"/>
<organism evidence="9 10">
    <name type="scientific">Candidatus Nanosynbacter featherlites</name>
    <dbReference type="NCBI Taxonomy" id="2572088"/>
    <lineage>
        <taxon>Bacteria</taxon>
        <taxon>Candidatus Saccharimonadota</taxon>
        <taxon>Candidatus Saccharimonadia</taxon>
        <taxon>Candidatus Nanosynbacterales</taxon>
        <taxon>Candidatus Nanosynbacteraceae</taxon>
        <taxon>Candidatus Nanosynbacter</taxon>
    </lineage>
</organism>
<evidence type="ECO:0000313" key="10">
    <source>
        <dbReference type="Proteomes" id="UP000310639"/>
    </source>
</evidence>